<dbReference type="PIRSF" id="PIRSF004749">
    <property type="entry name" value="Pep_def"/>
    <property type="match status" value="1"/>
</dbReference>
<dbReference type="NCBIfam" id="TIGR00079">
    <property type="entry name" value="pept_deformyl"/>
    <property type="match status" value="1"/>
</dbReference>
<evidence type="ECO:0000313" key="8">
    <source>
        <dbReference type="Proteomes" id="UP000317998"/>
    </source>
</evidence>
<dbReference type="Gene3D" id="3.90.45.10">
    <property type="entry name" value="Peptide deformylase"/>
    <property type="match status" value="1"/>
</dbReference>
<dbReference type="RefSeq" id="WP_141880077.1">
    <property type="nucleotide sequence ID" value="NZ_VFOM01000001.1"/>
</dbReference>
<keyword evidence="3 6" id="KW-0378">Hydrolase</keyword>
<keyword evidence="2 6" id="KW-0479">Metal-binding</keyword>
<organism evidence="7 8">
    <name type="scientific">Homoserinimonas aerilata</name>
    <dbReference type="NCBI Taxonomy" id="1162970"/>
    <lineage>
        <taxon>Bacteria</taxon>
        <taxon>Bacillati</taxon>
        <taxon>Actinomycetota</taxon>
        <taxon>Actinomycetes</taxon>
        <taxon>Micrococcales</taxon>
        <taxon>Microbacteriaceae</taxon>
        <taxon>Homoserinimonas</taxon>
    </lineage>
</organism>
<dbReference type="InterPro" id="IPR023635">
    <property type="entry name" value="Peptide_deformylase"/>
</dbReference>
<dbReference type="InterPro" id="IPR036821">
    <property type="entry name" value="Peptide_deformylase_sf"/>
</dbReference>
<name>A0A542YIG3_9MICO</name>
<evidence type="ECO:0000313" key="7">
    <source>
        <dbReference type="EMBL" id="TQL47872.1"/>
    </source>
</evidence>
<accession>A0A542YIG3</accession>
<reference evidence="7 8" key="1">
    <citation type="submission" date="2019-06" db="EMBL/GenBank/DDBJ databases">
        <title>Sequencing the genomes of 1000 actinobacteria strains.</title>
        <authorList>
            <person name="Klenk H.-P."/>
        </authorList>
    </citation>
    <scope>NUCLEOTIDE SEQUENCE [LARGE SCALE GENOMIC DNA]</scope>
    <source>
        <strain evidence="7 8">DSM 26477</strain>
    </source>
</reference>
<comment type="cofactor">
    <cofactor evidence="6">
        <name>Fe(2+)</name>
        <dbReference type="ChEBI" id="CHEBI:29033"/>
    </cofactor>
    <text evidence="6">Binds 1 Fe(2+) ion.</text>
</comment>
<comment type="function">
    <text evidence="6">Removes the formyl group from the N-terminal Met of newly synthesized proteins. Requires at least a dipeptide for an efficient rate of reaction. N-terminal L-methionine is a prerequisite for activity but the enzyme has broad specificity at other positions.</text>
</comment>
<evidence type="ECO:0000256" key="3">
    <source>
        <dbReference type="ARBA" id="ARBA00022801"/>
    </source>
</evidence>
<proteinExistence type="inferred from homology"/>
<comment type="caution">
    <text evidence="7">The sequence shown here is derived from an EMBL/GenBank/DDBJ whole genome shotgun (WGS) entry which is preliminary data.</text>
</comment>
<dbReference type="PANTHER" id="PTHR10458:SF2">
    <property type="entry name" value="PEPTIDE DEFORMYLASE, MITOCHONDRIAL"/>
    <property type="match status" value="1"/>
</dbReference>
<dbReference type="HAMAP" id="MF_00163">
    <property type="entry name" value="Pep_deformylase"/>
    <property type="match status" value="1"/>
</dbReference>
<dbReference type="GO" id="GO:0006412">
    <property type="term" value="P:translation"/>
    <property type="evidence" value="ECO:0007669"/>
    <property type="project" value="UniProtKB-UniRule"/>
</dbReference>
<feature type="binding site" evidence="6">
    <location>
        <position position="145"/>
    </location>
    <ligand>
        <name>Fe cation</name>
        <dbReference type="ChEBI" id="CHEBI:24875"/>
    </ligand>
</feature>
<keyword evidence="4 6" id="KW-0648">Protein biosynthesis</keyword>
<evidence type="ECO:0000256" key="2">
    <source>
        <dbReference type="ARBA" id="ARBA00022723"/>
    </source>
</evidence>
<sequence>MAVLPIVITGDPVLHSPASPVSSFDSVLRELVGDMFETMEAAPGVGLAAPQVGVGLRLFVYDWTDDDGTLHRGTAINPELWLSPILTGAPDDEDESEGCLSVPGERFALRRSELAVLRAVDLDQHPFEVRASGWLARIFQHEYDHLDGTLYVDRLDASRRKAAAKAIKREGWGQPGLSWMPGVDDLEG</sequence>
<dbReference type="Proteomes" id="UP000317998">
    <property type="component" value="Unassembled WGS sequence"/>
</dbReference>
<dbReference type="PRINTS" id="PR01576">
    <property type="entry name" value="PDEFORMYLASE"/>
</dbReference>
<gene>
    <name evidence="6" type="primary">def</name>
    <name evidence="7" type="ORF">FB562_0944</name>
</gene>
<evidence type="ECO:0000256" key="6">
    <source>
        <dbReference type="HAMAP-Rule" id="MF_00163"/>
    </source>
</evidence>
<dbReference type="Pfam" id="PF01327">
    <property type="entry name" value="Pep_deformylase"/>
    <property type="match status" value="1"/>
</dbReference>
<dbReference type="CDD" id="cd00487">
    <property type="entry name" value="Pep_deformylase"/>
    <property type="match status" value="1"/>
</dbReference>
<keyword evidence="8" id="KW-1185">Reference proteome</keyword>
<protein>
    <recommendedName>
        <fullName evidence="6">Peptide deformylase</fullName>
        <shortName evidence="6">PDF</shortName>
        <ecNumber evidence="6">3.5.1.88</ecNumber>
    </recommendedName>
    <alternativeName>
        <fullName evidence="6">Polypeptide deformylase</fullName>
    </alternativeName>
</protein>
<dbReference type="EC" id="3.5.1.88" evidence="6"/>
<feature type="active site" evidence="6">
    <location>
        <position position="142"/>
    </location>
</feature>
<evidence type="ECO:0000256" key="5">
    <source>
        <dbReference type="ARBA" id="ARBA00023004"/>
    </source>
</evidence>
<dbReference type="AlphaFoldDB" id="A0A542YIG3"/>
<feature type="binding site" evidence="6">
    <location>
        <position position="99"/>
    </location>
    <ligand>
        <name>Fe cation</name>
        <dbReference type="ChEBI" id="CHEBI:24875"/>
    </ligand>
</feature>
<comment type="catalytic activity">
    <reaction evidence="6">
        <text>N-terminal N-formyl-L-methionyl-[peptide] + H2O = N-terminal L-methionyl-[peptide] + formate</text>
        <dbReference type="Rhea" id="RHEA:24420"/>
        <dbReference type="Rhea" id="RHEA-COMP:10639"/>
        <dbReference type="Rhea" id="RHEA-COMP:10640"/>
        <dbReference type="ChEBI" id="CHEBI:15377"/>
        <dbReference type="ChEBI" id="CHEBI:15740"/>
        <dbReference type="ChEBI" id="CHEBI:49298"/>
        <dbReference type="ChEBI" id="CHEBI:64731"/>
        <dbReference type="EC" id="3.5.1.88"/>
    </reaction>
</comment>
<comment type="similarity">
    <text evidence="1 6">Belongs to the polypeptide deformylase family.</text>
</comment>
<dbReference type="OrthoDB" id="9804313at2"/>
<feature type="binding site" evidence="6">
    <location>
        <position position="141"/>
    </location>
    <ligand>
        <name>Fe cation</name>
        <dbReference type="ChEBI" id="CHEBI:24875"/>
    </ligand>
</feature>
<dbReference type="EMBL" id="VFOM01000001">
    <property type="protein sequence ID" value="TQL47872.1"/>
    <property type="molecule type" value="Genomic_DNA"/>
</dbReference>
<evidence type="ECO:0000256" key="1">
    <source>
        <dbReference type="ARBA" id="ARBA00010759"/>
    </source>
</evidence>
<keyword evidence="5 6" id="KW-0408">Iron</keyword>
<dbReference type="GO" id="GO:0042586">
    <property type="term" value="F:peptide deformylase activity"/>
    <property type="evidence" value="ECO:0007669"/>
    <property type="project" value="UniProtKB-UniRule"/>
</dbReference>
<dbReference type="SUPFAM" id="SSF56420">
    <property type="entry name" value="Peptide deformylase"/>
    <property type="match status" value="1"/>
</dbReference>
<dbReference type="NCBIfam" id="NF001159">
    <property type="entry name" value="PRK00150.1-3"/>
    <property type="match status" value="1"/>
</dbReference>
<dbReference type="GO" id="GO:0046872">
    <property type="term" value="F:metal ion binding"/>
    <property type="evidence" value="ECO:0007669"/>
    <property type="project" value="UniProtKB-KW"/>
</dbReference>
<evidence type="ECO:0000256" key="4">
    <source>
        <dbReference type="ARBA" id="ARBA00022917"/>
    </source>
</evidence>
<dbReference type="PANTHER" id="PTHR10458">
    <property type="entry name" value="PEPTIDE DEFORMYLASE"/>
    <property type="match status" value="1"/>
</dbReference>